<dbReference type="PANTHER" id="PTHR28661:SF1">
    <property type="entry name" value="MICROTUBULE NUCLEATION FACTOR SSNA1"/>
    <property type="match status" value="1"/>
</dbReference>
<proteinExistence type="predicted"/>
<dbReference type="GO" id="GO:0005813">
    <property type="term" value="C:centrosome"/>
    <property type="evidence" value="ECO:0007669"/>
    <property type="project" value="TreeGrafter"/>
</dbReference>
<keyword evidence="3" id="KW-1185">Reference proteome</keyword>
<evidence type="ECO:0000313" key="2">
    <source>
        <dbReference type="EMBL" id="KAK9892408.1"/>
    </source>
</evidence>
<feature type="compositionally biased region" description="Polar residues" evidence="1">
    <location>
        <begin position="380"/>
        <end position="390"/>
    </location>
</feature>
<dbReference type="AlphaFoldDB" id="A0AAW1VF99"/>
<feature type="region of interest" description="Disordered" evidence="1">
    <location>
        <begin position="380"/>
        <end position="416"/>
    </location>
</feature>
<dbReference type="Proteomes" id="UP001431783">
    <property type="component" value="Unassembled WGS sequence"/>
</dbReference>
<evidence type="ECO:0000256" key="1">
    <source>
        <dbReference type="SAM" id="MobiDB-lite"/>
    </source>
</evidence>
<reference evidence="2 3" key="1">
    <citation type="submission" date="2023-03" db="EMBL/GenBank/DDBJ databases">
        <title>Genome insight into feeding habits of ladybird beetles.</title>
        <authorList>
            <person name="Li H.-S."/>
            <person name="Huang Y.-H."/>
            <person name="Pang H."/>
        </authorList>
    </citation>
    <scope>NUCLEOTIDE SEQUENCE [LARGE SCALE GENOMIC DNA]</scope>
    <source>
        <strain evidence="2">SYSU_2023b</strain>
        <tissue evidence="2">Whole body</tissue>
    </source>
</reference>
<feature type="compositionally biased region" description="Polar residues" evidence="1">
    <location>
        <begin position="305"/>
        <end position="316"/>
    </location>
</feature>
<name>A0AAW1VF99_9CUCU</name>
<gene>
    <name evidence="2" type="ORF">WA026_019858</name>
</gene>
<sequence>MSNAGRRLRESNEEILKYISQLREQRNELGILVDKQRIEKSHLEAEMARISYKLSLINKSLNQRLRALIVYDETLAHIESKYKGLADSTLVLLAQVRKESTNLESTIDKKIGTENDCLDCPRCDISTYDYKAAAVSCNKIHVNPKETPIKQSVDSDRRFSRNGPMSSPIRSARPSTNPDHILYTRAMEYPMLLSPMMEKEQYEKLITELQRQVIPSHRVSSTRTNSTISTRDNLPETVTEDLVVEEQIKVSNRSNATSSTKISDTNTSDQKSQPVSYTDVDLPDMEPNKEVLEERNIVVEEYASPSKTPDSMKQSPSPSPYDISETSNMSEKHPDITEDARQSLESRKQNNNNEVSNKTEKKLVKSNINNELNTIKTKIENNGESNANTTKKNHSGVEVFRQGYKSQHEKTEEPYVHRHKRSIYNNKDFSFTIKK</sequence>
<accession>A0AAW1VF99</accession>
<dbReference type="PANTHER" id="PTHR28661">
    <property type="entry name" value="SJOEGREN SYNDROME NUCLEAR AUTOANTIGEN 1"/>
    <property type="match status" value="1"/>
</dbReference>
<feature type="compositionally biased region" description="Basic and acidic residues" evidence="1">
    <location>
        <begin position="330"/>
        <end position="348"/>
    </location>
</feature>
<feature type="compositionally biased region" description="Low complexity" evidence="1">
    <location>
        <begin position="218"/>
        <end position="231"/>
    </location>
</feature>
<feature type="compositionally biased region" description="Polar residues" evidence="1">
    <location>
        <begin position="163"/>
        <end position="178"/>
    </location>
</feature>
<feature type="compositionally biased region" description="Polar residues" evidence="1">
    <location>
        <begin position="249"/>
        <end position="276"/>
    </location>
</feature>
<protein>
    <submittedName>
        <fullName evidence="2">Uncharacterized protein</fullName>
    </submittedName>
</protein>
<comment type="caution">
    <text evidence="2">The sequence shown here is derived from an EMBL/GenBank/DDBJ whole genome shotgun (WGS) entry which is preliminary data.</text>
</comment>
<dbReference type="GO" id="GO:0036064">
    <property type="term" value="C:ciliary basal body"/>
    <property type="evidence" value="ECO:0007669"/>
    <property type="project" value="TreeGrafter"/>
</dbReference>
<feature type="region of interest" description="Disordered" evidence="1">
    <location>
        <begin position="216"/>
        <end position="367"/>
    </location>
</feature>
<dbReference type="EMBL" id="JARQZJ010000134">
    <property type="protein sequence ID" value="KAK9892408.1"/>
    <property type="molecule type" value="Genomic_DNA"/>
</dbReference>
<dbReference type="InterPro" id="IPR033362">
    <property type="entry name" value="SSNA1_fam"/>
</dbReference>
<feature type="compositionally biased region" description="Basic and acidic residues" evidence="1">
    <location>
        <begin position="406"/>
        <end position="416"/>
    </location>
</feature>
<evidence type="ECO:0000313" key="3">
    <source>
        <dbReference type="Proteomes" id="UP001431783"/>
    </source>
</evidence>
<feature type="region of interest" description="Disordered" evidence="1">
    <location>
        <begin position="152"/>
        <end position="178"/>
    </location>
</feature>
<organism evidence="2 3">
    <name type="scientific">Henosepilachna vigintioctopunctata</name>
    <dbReference type="NCBI Taxonomy" id="420089"/>
    <lineage>
        <taxon>Eukaryota</taxon>
        <taxon>Metazoa</taxon>
        <taxon>Ecdysozoa</taxon>
        <taxon>Arthropoda</taxon>
        <taxon>Hexapoda</taxon>
        <taxon>Insecta</taxon>
        <taxon>Pterygota</taxon>
        <taxon>Neoptera</taxon>
        <taxon>Endopterygota</taxon>
        <taxon>Coleoptera</taxon>
        <taxon>Polyphaga</taxon>
        <taxon>Cucujiformia</taxon>
        <taxon>Coccinelloidea</taxon>
        <taxon>Coccinellidae</taxon>
        <taxon>Epilachninae</taxon>
        <taxon>Epilachnini</taxon>
        <taxon>Henosepilachna</taxon>
    </lineage>
</organism>
<feature type="compositionally biased region" description="Basic and acidic residues" evidence="1">
    <location>
        <begin position="286"/>
        <end position="298"/>
    </location>
</feature>